<sequence length="524" mass="54180">MTVTTDPAPPPPPPPSAGAADDGTLAAFGYRQELRRQMGRYASFAAGFSFISVLTTVFQFFAFGYSFGGPLFLWTWPAVLAGQLLVAACFAELAARYPISGAVYQWSTRLSGPAFGWFTGWIMVIGQVVVVAAAALALQVVLPAIWSGFQLAGGDPAPTTATGAANAALLALLLLVLTTVVNVVDNRVMSAINRVGVTAEIIGAVLIVVLLFTHVERGAGVTLRTGGQGGPVAALLVGSFTAAYVLIGFDSAGEMSEETHNPRRTAPRTILGALAVAGVLGGLLLLGGVLAAPSLTDGRLATEGLGYVLTSSLGSGVGRALLADVAVAVCVATLAIQTAGTRMLFSMARDGMLPLSARLFKVSPRTGMPFAPALVVGVLAAALTLLNLASPDAFLAIGTTCIAMLYLAYAGVTAPMLVRRLRGQWPTTDADGRDELGRPLFSLGRWGLPVNALAVAYGLFMTVNLSWPRAGVYDPAGGHWYFQWFTVLFVGATVAVGALCRRRAPAATPAGQPDRTDAAEAAAV</sequence>
<organism evidence="8 9">
    <name type="scientific">Streptomyces albidocamelliae</name>
    <dbReference type="NCBI Taxonomy" id="2981135"/>
    <lineage>
        <taxon>Bacteria</taxon>
        <taxon>Bacillati</taxon>
        <taxon>Actinomycetota</taxon>
        <taxon>Actinomycetes</taxon>
        <taxon>Kitasatosporales</taxon>
        <taxon>Streptomycetaceae</taxon>
        <taxon>Streptomyces</taxon>
    </lineage>
</organism>
<evidence type="ECO:0000256" key="3">
    <source>
        <dbReference type="ARBA" id="ARBA00022692"/>
    </source>
</evidence>
<feature type="transmembrane region" description="Helical" evidence="7">
    <location>
        <begin position="366"/>
        <end position="388"/>
    </location>
</feature>
<feature type="compositionally biased region" description="Pro residues" evidence="6">
    <location>
        <begin position="7"/>
        <end position="16"/>
    </location>
</feature>
<feature type="transmembrane region" description="Helical" evidence="7">
    <location>
        <begin position="394"/>
        <end position="418"/>
    </location>
</feature>
<dbReference type="Proteomes" id="UP001060733">
    <property type="component" value="Chromosome"/>
</dbReference>
<feature type="transmembrane region" description="Helical" evidence="7">
    <location>
        <begin position="71"/>
        <end position="94"/>
    </location>
</feature>
<keyword evidence="4 7" id="KW-1133">Transmembrane helix</keyword>
<evidence type="ECO:0000256" key="5">
    <source>
        <dbReference type="ARBA" id="ARBA00023136"/>
    </source>
</evidence>
<keyword evidence="2" id="KW-0813">Transport</keyword>
<feature type="transmembrane region" description="Helical" evidence="7">
    <location>
        <begin position="41"/>
        <end position="65"/>
    </location>
</feature>
<feature type="transmembrane region" description="Helical" evidence="7">
    <location>
        <begin position="232"/>
        <end position="249"/>
    </location>
</feature>
<comment type="subcellular location">
    <subcellularLocation>
        <location evidence="1">Membrane</location>
        <topology evidence="1">Multi-pass membrane protein</topology>
    </subcellularLocation>
</comment>
<protein>
    <submittedName>
        <fullName evidence="8">Amino acid permease</fullName>
    </submittedName>
</protein>
<keyword evidence="9" id="KW-1185">Reference proteome</keyword>
<evidence type="ECO:0000256" key="4">
    <source>
        <dbReference type="ARBA" id="ARBA00022989"/>
    </source>
</evidence>
<feature type="transmembrane region" description="Helical" evidence="7">
    <location>
        <begin position="162"/>
        <end position="184"/>
    </location>
</feature>
<feature type="transmembrane region" description="Helical" evidence="7">
    <location>
        <begin position="480"/>
        <end position="500"/>
    </location>
</feature>
<evidence type="ECO:0000313" key="8">
    <source>
        <dbReference type="EMBL" id="UXY39886.1"/>
    </source>
</evidence>
<dbReference type="PANTHER" id="PTHR45649:SF26">
    <property type="entry name" value="OS04G0435100 PROTEIN"/>
    <property type="match status" value="1"/>
</dbReference>
<name>A0ABY6EZP2_9ACTN</name>
<proteinExistence type="predicted"/>
<gene>
    <name evidence="8" type="ORF">N8I86_37360</name>
</gene>
<evidence type="ECO:0000256" key="7">
    <source>
        <dbReference type="SAM" id="Phobius"/>
    </source>
</evidence>
<feature type="transmembrane region" description="Helical" evidence="7">
    <location>
        <begin position="191"/>
        <end position="212"/>
    </location>
</feature>
<feature type="region of interest" description="Disordered" evidence="6">
    <location>
        <begin position="1"/>
        <end position="20"/>
    </location>
</feature>
<evidence type="ECO:0000256" key="1">
    <source>
        <dbReference type="ARBA" id="ARBA00004141"/>
    </source>
</evidence>
<reference evidence="8" key="1">
    <citation type="submission" date="2022-10" db="EMBL/GenBank/DDBJ databases">
        <authorList>
            <person name="Mo P."/>
        </authorList>
    </citation>
    <scope>NUCLEOTIDE SEQUENCE</scope>
    <source>
        <strain evidence="8">HUAS 14-6</strain>
    </source>
</reference>
<dbReference type="PANTHER" id="PTHR45649">
    <property type="entry name" value="AMINO-ACID PERMEASE BAT1"/>
    <property type="match status" value="1"/>
</dbReference>
<dbReference type="PIRSF" id="PIRSF006060">
    <property type="entry name" value="AA_transporter"/>
    <property type="match status" value="1"/>
</dbReference>
<keyword evidence="3 7" id="KW-0812">Transmembrane</keyword>
<evidence type="ECO:0000256" key="6">
    <source>
        <dbReference type="SAM" id="MobiDB-lite"/>
    </source>
</evidence>
<feature type="transmembrane region" description="Helical" evidence="7">
    <location>
        <begin position="115"/>
        <end position="142"/>
    </location>
</feature>
<feature type="transmembrane region" description="Helical" evidence="7">
    <location>
        <begin position="439"/>
        <end position="460"/>
    </location>
</feature>
<feature type="transmembrane region" description="Helical" evidence="7">
    <location>
        <begin position="270"/>
        <end position="292"/>
    </location>
</feature>
<feature type="transmembrane region" description="Helical" evidence="7">
    <location>
        <begin position="321"/>
        <end position="345"/>
    </location>
</feature>
<evidence type="ECO:0000313" key="9">
    <source>
        <dbReference type="Proteomes" id="UP001060733"/>
    </source>
</evidence>
<dbReference type="RefSeq" id="WP_263279953.1">
    <property type="nucleotide sequence ID" value="NZ_CP106795.1"/>
</dbReference>
<dbReference type="InterPro" id="IPR002293">
    <property type="entry name" value="AA/rel_permease1"/>
</dbReference>
<accession>A0ABY6EZP2</accession>
<evidence type="ECO:0000256" key="2">
    <source>
        <dbReference type="ARBA" id="ARBA00022448"/>
    </source>
</evidence>
<dbReference type="EMBL" id="CP106795">
    <property type="protein sequence ID" value="UXY39886.1"/>
    <property type="molecule type" value="Genomic_DNA"/>
</dbReference>
<keyword evidence="5 7" id="KW-0472">Membrane</keyword>
<dbReference type="Gene3D" id="1.20.1740.10">
    <property type="entry name" value="Amino acid/polyamine transporter I"/>
    <property type="match status" value="1"/>
</dbReference>
<dbReference type="Pfam" id="PF13520">
    <property type="entry name" value="AA_permease_2"/>
    <property type="match status" value="1"/>
</dbReference>